<feature type="region of interest" description="Disordered" evidence="5">
    <location>
        <begin position="330"/>
        <end position="373"/>
    </location>
</feature>
<dbReference type="EMBL" id="OZ020101">
    <property type="protein sequence ID" value="CAK9275456.1"/>
    <property type="molecule type" value="Genomic_DNA"/>
</dbReference>
<evidence type="ECO:0000313" key="7">
    <source>
        <dbReference type="EMBL" id="CAK9275456.1"/>
    </source>
</evidence>
<keyword evidence="8" id="KW-1185">Reference proteome</keyword>
<feature type="domain" description="BHLH" evidence="6">
    <location>
        <begin position="593"/>
        <end position="642"/>
    </location>
</feature>
<feature type="region of interest" description="Disordered" evidence="5">
    <location>
        <begin position="681"/>
        <end position="714"/>
    </location>
</feature>
<reference evidence="7" key="1">
    <citation type="submission" date="2024-02" db="EMBL/GenBank/DDBJ databases">
        <authorList>
            <consortium name="ELIXIR-Norway"/>
            <consortium name="Elixir Norway"/>
        </authorList>
    </citation>
    <scope>NUCLEOTIDE SEQUENCE</scope>
</reference>
<dbReference type="InterPro" id="IPR011598">
    <property type="entry name" value="bHLH_dom"/>
</dbReference>
<dbReference type="PROSITE" id="PS50888">
    <property type="entry name" value="BHLH"/>
    <property type="match status" value="1"/>
</dbReference>
<name>A0ABP0XBY8_9BRYO</name>
<dbReference type="Gene3D" id="4.10.280.10">
    <property type="entry name" value="Helix-loop-helix DNA-binding domain"/>
    <property type="match status" value="1"/>
</dbReference>
<evidence type="ECO:0000256" key="5">
    <source>
        <dbReference type="SAM" id="MobiDB-lite"/>
    </source>
</evidence>
<evidence type="ECO:0000259" key="6">
    <source>
        <dbReference type="PROSITE" id="PS50888"/>
    </source>
</evidence>
<keyword evidence="3" id="KW-0804">Transcription</keyword>
<dbReference type="CDD" id="cd11454">
    <property type="entry name" value="bHLH_AtIND_like"/>
    <property type="match status" value="1"/>
</dbReference>
<feature type="region of interest" description="Disordered" evidence="5">
    <location>
        <begin position="411"/>
        <end position="432"/>
    </location>
</feature>
<protein>
    <recommendedName>
        <fullName evidence="6">BHLH domain-containing protein</fullName>
    </recommendedName>
</protein>
<keyword evidence="2" id="KW-0805">Transcription regulation</keyword>
<feature type="compositionally biased region" description="Acidic residues" evidence="5">
    <location>
        <begin position="332"/>
        <end position="343"/>
    </location>
</feature>
<dbReference type="PANTHER" id="PTHR45914:SF59">
    <property type="entry name" value="TRANSCRIPTION FACTOR BHLH83-LIKE"/>
    <property type="match status" value="1"/>
</dbReference>
<evidence type="ECO:0000256" key="3">
    <source>
        <dbReference type="ARBA" id="ARBA00023163"/>
    </source>
</evidence>
<dbReference type="PANTHER" id="PTHR45914">
    <property type="entry name" value="TRANSCRIPTION FACTOR HEC3-RELATED"/>
    <property type="match status" value="1"/>
</dbReference>
<feature type="compositionally biased region" description="Low complexity" evidence="5">
    <location>
        <begin position="411"/>
        <end position="426"/>
    </location>
</feature>
<evidence type="ECO:0000313" key="8">
    <source>
        <dbReference type="Proteomes" id="UP001497444"/>
    </source>
</evidence>
<dbReference type="Pfam" id="PF00010">
    <property type="entry name" value="HLH"/>
    <property type="match status" value="1"/>
</dbReference>
<accession>A0ABP0XBY8</accession>
<comment type="subcellular location">
    <subcellularLocation>
        <location evidence="1">Nucleus</location>
    </subcellularLocation>
</comment>
<dbReference type="InterPro" id="IPR036638">
    <property type="entry name" value="HLH_DNA-bd_sf"/>
</dbReference>
<proteinExistence type="predicted"/>
<sequence>MEDGGLWQVCEATVNSSAALLPQHTSMFGCMSASSSESCSLHAAAAATFGHFECCALPPPLLLPQTTSSPFRSQWGFQYESWMSPARVDELYDMTLIAPSTLLDMSAAGGAAAAFEHAAMSLPQPLPCPQAAAIDLQDLAAGAWGHGMINEAFQSSAEHQQQHLIVATSGGGSAAAVVAASDMQQQQGGMMIDQYLHTVNSSSSSLPPFNYTNLQEAVEKTLESSLGSVCDKVWNNNNRVTADYHQFGHVMAGADYSLITNPMGSMFHSISTGSLMYLQNKTCCYSEAQVMTKLPPPSQTSLQEIQKAGEPLMLASLPDPSLMKNITSAAAADDDDDDDDDASSEVKNYTKNSTVSSVQKQQLQNGNNSHVGNSLVPQPGLYVSSTTVVESSCETLEASKLPAGNQTWTFTETSSEISSSNKTQNSKPPGKVKVCSEEQQQHQNFSNGFQRTPPVDQPVSITKWLPQIVALPPPPGPPPLLPLEAKRALPPKCALPPLTVVKCALPRSTNHGRVASNARKRPLWPANTNNMINGSPKKKPIAKWPGVELGCSRLEAVSTLAHHTVTQNTSNYNARALGPALNTNLKPRARQGSANDPQSIAARVRRERISERLKALQLLVPNGDKVDMVTMLEKAINYVQCLELQIRMLKDDTLWPKALGALPNTLQEFLELAGPELAALQEEEQKRKKKRMESVIKEDDPMSSPTPSSDNNTE</sequence>
<dbReference type="InterPro" id="IPR045843">
    <property type="entry name" value="IND-like"/>
</dbReference>
<evidence type="ECO:0000256" key="1">
    <source>
        <dbReference type="ARBA" id="ARBA00004123"/>
    </source>
</evidence>
<dbReference type="SUPFAM" id="SSF47459">
    <property type="entry name" value="HLH, helix-loop-helix DNA-binding domain"/>
    <property type="match status" value="1"/>
</dbReference>
<dbReference type="SMART" id="SM00353">
    <property type="entry name" value="HLH"/>
    <property type="match status" value="1"/>
</dbReference>
<keyword evidence="4" id="KW-0539">Nucleus</keyword>
<feature type="compositionally biased region" description="Low complexity" evidence="5">
    <location>
        <begin position="702"/>
        <end position="714"/>
    </location>
</feature>
<dbReference type="Proteomes" id="UP001497444">
    <property type="component" value="Chromosome 6"/>
</dbReference>
<evidence type="ECO:0000256" key="4">
    <source>
        <dbReference type="ARBA" id="ARBA00023242"/>
    </source>
</evidence>
<feature type="compositionally biased region" description="Polar residues" evidence="5">
    <location>
        <begin position="345"/>
        <end position="373"/>
    </location>
</feature>
<gene>
    <name evidence="7" type="ORF">CSSPJE1EN1_LOCUS20934</name>
</gene>
<organism evidence="7 8">
    <name type="scientific">Sphagnum jensenii</name>
    <dbReference type="NCBI Taxonomy" id="128206"/>
    <lineage>
        <taxon>Eukaryota</taxon>
        <taxon>Viridiplantae</taxon>
        <taxon>Streptophyta</taxon>
        <taxon>Embryophyta</taxon>
        <taxon>Bryophyta</taxon>
        <taxon>Sphagnophytina</taxon>
        <taxon>Sphagnopsida</taxon>
        <taxon>Sphagnales</taxon>
        <taxon>Sphagnaceae</taxon>
        <taxon>Sphagnum</taxon>
    </lineage>
</organism>
<evidence type="ECO:0000256" key="2">
    <source>
        <dbReference type="ARBA" id="ARBA00023015"/>
    </source>
</evidence>